<dbReference type="Pfam" id="PF01957">
    <property type="entry name" value="NfeD"/>
    <property type="match status" value="1"/>
</dbReference>
<evidence type="ECO:0000259" key="6">
    <source>
        <dbReference type="Pfam" id="PF01957"/>
    </source>
</evidence>
<dbReference type="RefSeq" id="WP_132007838.1">
    <property type="nucleotide sequence ID" value="NZ_JBHUNN010000002.1"/>
</dbReference>
<comment type="caution">
    <text evidence="7">The sequence shown here is derived from an EMBL/GenBank/DDBJ whole genome shotgun (WGS) entry which is preliminary data.</text>
</comment>
<keyword evidence="3 5" id="KW-1133">Transmembrane helix</keyword>
<dbReference type="AlphaFoldDB" id="A0A4R2GRB7"/>
<dbReference type="OrthoDB" id="9810336at2"/>
<protein>
    <recommendedName>
        <fullName evidence="6">NfeD-like C-terminal domain-containing protein</fullName>
    </recommendedName>
</protein>
<dbReference type="GO" id="GO:0005886">
    <property type="term" value="C:plasma membrane"/>
    <property type="evidence" value="ECO:0007669"/>
    <property type="project" value="TreeGrafter"/>
</dbReference>
<dbReference type="PANTHER" id="PTHR33507:SF3">
    <property type="entry name" value="INNER MEMBRANE PROTEIN YBBJ"/>
    <property type="match status" value="1"/>
</dbReference>
<proteinExistence type="predicted"/>
<dbReference type="Gene3D" id="2.40.50.140">
    <property type="entry name" value="Nucleic acid-binding proteins"/>
    <property type="match status" value="1"/>
</dbReference>
<comment type="subcellular location">
    <subcellularLocation>
        <location evidence="1">Membrane</location>
        <topology evidence="1">Multi-pass membrane protein</topology>
    </subcellularLocation>
</comment>
<feature type="domain" description="NfeD-like C-terminal" evidence="6">
    <location>
        <begin position="91"/>
        <end position="144"/>
    </location>
</feature>
<name>A0A4R2GRB7_9HYPH</name>
<dbReference type="InterPro" id="IPR052165">
    <property type="entry name" value="Membrane_assoc_protease"/>
</dbReference>
<evidence type="ECO:0000256" key="4">
    <source>
        <dbReference type="ARBA" id="ARBA00023136"/>
    </source>
</evidence>
<evidence type="ECO:0000256" key="5">
    <source>
        <dbReference type="SAM" id="Phobius"/>
    </source>
</evidence>
<evidence type="ECO:0000256" key="2">
    <source>
        <dbReference type="ARBA" id="ARBA00022692"/>
    </source>
</evidence>
<accession>A0A4R2GRB7</accession>
<dbReference type="Proteomes" id="UP000294881">
    <property type="component" value="Unassembled WGS sequence"/>
</dbReference>
<keyword evidence="4 5" id="KW-0472">Membrane</keyword>
<organism evidence="7 8">
    <name type="scientific">Camelimonas lactis</name>
    <dbReference type="NCBI Taxonomy" id="659006"/>
    <lineage>
        <taxon>Bacteria</taxon>
        <taxon>Pseudomonadati</taxon>
        <taxon>Pseudomonadota</taxon>
        <taxon>Alphaproteobacteria</taxon>
        <taxon>Hyphomicrobiales</taxon>
        <taxon>Chelatococcaceae</taxon>
        <taxon>Camelimonas</taxon>
    </lineage>
</organism>
<keyword evidence="2 5" id="KW-0812">Transmembrane</keyword>
<evidence type="ECO:0000256" key="1">
    <source>
        <dbReference type="ARBA" id="ARBA00004141"/>
    </source>
</evidence>
<evidence type="ECO:0000313" key="7">
    <source>
        <dbReference type="EMBL" id="TCO12532.1"/>
    </source>
</evidence>
<keyword evidence="8" id="KW-1185">Reference proteome</keyword>
<gene>
    <name evidence="7" type="ORF">EV666_109181</name>
</gene>
<feature type="transmembrane region" description="Helical" evidence="5">
    <location>
        <begin position="6"/>
        <end position="23"/>
    </location>
</feature>
<sequence>MNSIETSWLLMIGGVALMALEIVAPGVYLLWFGLAALLAGAIDAVFGLGWQAALAAFCLFSIVTVAVGRWLTRTAFDSNDARPVVLNRRASALIGRMAPLHEAIVGGRGTVRIDDTIWRVQGPDAPAGAMVRLVAVEGVGFIVELAET</sequence>
<dbReference type="InterPro" id="IPR002810">
    <property type="entry name" value="NfeD-like_C"/>
</dbReference>
<evidence type="ECO:0000313" key="8">
    <source>
        <dbReference type="Proteomes" id="UP000294881"/>
    </source>
</evidence>
<dbReference type="InterPro" id="IPR012340">
    <property type="entry name" value="NA-bd_OB-fold"/>
</dbReference>
<evidence type="ECO:0000256" key="3">
    <source>
        <dbReference type="ARBA" id="ARBA00022989"/>
    </source>
</evidence>
<dbReference type="PANTHER" id="PTHR33507">
    <property type="entry name" value="INNER MEMBRANE PROTEIN YBBJ"/>
    <property type="match status" value="1"/>
</dbReference>
<reference evidence="7 8" key="1">
    <citation type="submission" date="2019-03" db="EMBL/GenBank/DDBJ databases">
        <title>Genomic Encyclopedia of Type Strains, Phase IV (KMG-IV): sequencing the most valuable type-strain genomes for metagenomic binning, comparative biology and taxonomic classification.</title>
        <authorList>
            <person name="Goeker M."/>
        </authorList>
    </citation>
    <scope>NUCLEOTIDE SEQUENCE [LARGE SCALE GENOMIC DNA]</scope>
    <source>
        <strain evidence="7 8">DSM 22958</strain>
    </source>
</reference>
<feature type="transmembrane region" description="Helical" evidence="5">
    <location>
        <begin position="52"/>
        <end position="72"/>
    </location>
</feature>
<dbReference type="EMBL" id="SLWL01000009">
    <property type="protein sequence ID" value="TCO12532.1"/>
    <property type="molecule type" value="Genomic_DNA"/>
</dbReference>